<dbReference type="InterPro" id="IPR044800">
    <property type="entry name" value="LEC2-like"/>
</dbReference>
<sequence length="340" mass="39447">MNVEEVDDDSSRKQNSGSINGEIQEYYSDVVFCKFLCETDVGDSCSVSIGKKDAEDHLPPLAPGKSKILEFEDWFCGNKFSMEFVHSTFGGYYLRTGWERYRDEHMLEYGDLLTVYKTGKHNIYGFDEQQYFYVMEYQKLTPEDFQDDRTLIMKQLIATLQDPNSSILVEQMLAKNLRYKHLYDNSNSNGLQLQFPKEEVEENLHDLPLPPLGGEVTLSLFDPIGESVFQMELVHSEKEEYYLGGKGWEEYVANHNLLIFDTIFINKVTVNHDELYSSAECIWEKAIDRNSKLDDQFVSNCYYYEITYQKRATKPQKKPKLGKGVAMIASDDAYWLSCQD</sequence>
<dbReference type="InterPro" id="IPR015300">
    <property type="entry name" value="DNA-bd_pseudobarrel_sf"/>
</dbReference>
<evidence type="ECO:0000256" key="5">
    <source>
        <dbReference type="ARBA" id="ARBA00023242"/>
    </source>
</evidence>
<dbReference type="CDD" id="cd10017">
    <property type="entry name" value="B3_DNA"/>
    <property type="match status" value="1"/>
</dbReference>
<dbReference type="EMBL" id="JACEIK010001183">
    <property type="protein sequence ID" value="MCD7466953.1"/>
    <property type="molecule type" value="Genomic_DNA"/>
</dbReference>
<dbReference type="Gene3D" id="2.40.330.10">
    <property type="entry name" value="DNA-binding pseudobarrel domain"/>
    <property type="match status" value="1"/>
</dbReference>
<dbReference type="Pfam" id="PF02362">
    <property type="entry name" value="B3"/>
    <property type="match status" value="1"/>
</dbReference>
<protein>
    <recommendedName>
        <fullName evidence="6">TF-B3 domain-containing protein</fullName>
    </recommendedName>
</protein>
<evidence type="ECO:0000256" key="3">
    <source>
        <dbReference type="ARBA" id="ARBA00023125"/>
    </source>
</evidence>
<dbReference type="SUPFAM" id="SSF101936">
    <property type="entry name" value="DNA-binding pseudobarrel domain"/>
    <property type="match status" value="2"/>
</dbReference>
<keyword evidence="8" id="KW-1185">Reference proteome</keyword>
<keyword evidence="4" id="KW-0804">Transcription</keyword>
<evidence type="ECO:0000256" key="1">
    <source>
        <dbReference type="ARBA" id="ARBA00004123"/>
    </source>
</evidence>
<evidence type="ECO:0000256" key="4">
    <source>
        <dbReference type="ARBA" id="ARBA00023163"/>
    </source>
</evidence>
<dbReference type="Proteomes" id="UP000823775">
    <property type="component" value="Unassembled WGS sequence"/>
</dbReference>
<reference evidence="7 8" key="1">
    <citation type="journal article" date="2021" name="BMC Genomics">
        <title>Datura genome reveals duplications of psychoactive alkaloid biosynthetic genes and high mutation rate following tissue culture.</title>
        <authorList>
            <person name="Rajewski A."/>
            <person name="Carter-House D."/>
            <person name="Stajich J."/>
            <person name="Litt A."/>
        </authorList>
    </citation>
    <scope>NUCLEOTIDE SEQUENCE [LARGE SCALE GENOMIC DNA]</scope>
    <source>
        <strain evidence="7">AR-01</strain>
    </source>
</reference>
<evidence type="ECO:0000313" key="8">
    <source>
        <dbReference type="Proteomes" id="UP000823775"/>
    </source>
</evidence>
<name>A0ABS8T7R7_DATST</name>
<dbReference type="PANTHER" id="PTHR31140:SF73">
    <property type="entry name" value="B3 DOMAIN-CONTAINING TRANSCRIPTION FACTOR FUS3"/>
    <property type="match status" value="1"/>
</dbReference>
<accession>A0ABS8T7R7</accession>
<keyword evidence="2" id="KW-0805">Transcription regulation</keyword>
<proteinExistence type="predicted"/>
<keyword evidence="5" id="KW-0539">Nucleus</keyword>
<evidence type="ECO:0000313" key="7">
    <source>
        <dbReference type="EMBL" id="MCD7466953.1"/>
    </source>
</evidence>
<dbReference type="PANTHER" id="PTHR31140">
    <property type="entry name" value="B3 DOMAIN-CONTAINING TRANSCRIPTION FACTOR ABI3"/>
    <property type="match status" value="1"/>
</dbReference>
<feature type="domain" description="TF-B3" evidence="6">
    <location>
        <begin position="32"/>
        <end position="117"/>
    </location>
</feature>
<gene>
    <name evidence="7" type="ORF">HAX54_004059</name>
</gene>
<evidence type="ECO:0000256" key="2">
    <source>
        <dbReference type="ARBA" id="ARBA00023015"/>
    </source>
</evidence>
<comment type="caution">
    <text evidence="7">The sequence shown here is derived from an EMBL/GenBank/DDBJ whole genome shotgun (WGS) entry which is preliminary data.</text>
</comment>
<dbReference type="InterPro" id="IPR003340">
    <property type="entry name" value="B3_DNA-bd"/>
</dbReference>
<evidence type="ECO:0000259" key="6">
    <source>
        <dbReference type="Pfam" id="PF02362"/>
    </source>
</evidence>
<keyword evidence="3" id="KW-0238">DNA-binding</keyword>
<organism evidence="7 8">
    <name type="scientific">Datura stramonium</name>
    <name type="common">Jimsonweed</name>
    <name type="synonym">Common thornapple</name>
    <dbReference type="NCBI Taxonomy" id="4076"/>
    <lineage>
        <taxon>Eukaryota</taxon>
        <taxon>Viridiplantae</taxon>
        <taxon>Streptophyta</taxon>
        <taxon>Embryophyta</taxon>
        <taxon>Tracheophyta</taxon>
        <taxon>Spermatophyta</taxon>
        <taxon>Magnoliopsida</taxon>
        <taxon>eudicotyledons</taxon>
        <taxon>Gunneridae</taxon>
        <taxon>Pentapetalae</taxon>
        <taxon>asterids</taxon>
        <taxon>lamiids</taxon>
        <taxon>Solanales</taxon>
        <taxon>Solanaceae</taxon>
        <taxon>Solanoideae</taxon>
        <taxon>Datureae</taxon>
        <taxon>Datura</taxon>
    </lineage>
</organism>
<comment type="subcellular location">
    <subcellularLocation>
        <location evidence="1">Nucleus</location>
    </subcellularLocation>
</comment>